<name>A0ABT9NIX9_9ACTN</name>
<accession>A0ABT9NIX9</accession>
<sequence>MANMLRKKATKWHGCCDHCARGTALHMKPGPRERHQARAIEKRQWAKEWGER</sequence>
<protein>
    <submittedName>
        <fullName evidence="1">Uncharacterized protein</fullName>
    </submittedName>
</protein>
<proteinExistence type="predicted"/>
<organism evidence="1 2">
    <name type="scientific">Nocardioides massiliensis</name>
    <dbReference type="NCBI Taxonomy" id="1325935"/>
    <lineage>
        <taxon>Bacteria</taxon>
        <taxon>Bacillati</taxon>
        <taxon>Actinomycetota</taxon>
        <taxon>Actinomycetes</taxon>
        <taxon>Propionibacteriales</taxon>
        <taxon>Nocardioidaceae</taxon>
        <taxon>Nocardioides</taxon>
    </lineage>
</organism>
<reference evidence="1 2" key="1">
    <citation type="submission" date="2023-07" db="EMBL/GenBank/DDBJ databases">
        <title>Sequencing the genomes of 1000 actinobacteria strains.</title>
        <authorList>
            <person name="Klenk H.-P."/>
        </authorList>
    </citation>
    <scope>NUCLEOTIDE SEQUENCE [LARGE SCALE GENOMIC DNA]</scope>
    <source>
        <strain evidence="1 2">GD13</strain>
    </source>
</reference>
<dbReference type="EMBL" id="JAUSQM010000001">
    <property type="protein sequence ID" value="MDP9820371.1"/>
    <property type="molecule type" value="Genomic_DNA"/>
</dbReference>
<gene>
    <name evidence="1" type="ORF">J2S59_000180</name>
</gene>
<dbReference type="Proteomes" id="UP001240447">
    <property type="component" value="Unassembled WGS sequence"/>
</dbReference>
<evidence type="ECO:0000313" key="2">
    <source>
        <dbReference type="Proteomes" id="UP001240447"/>
    </source>
</evidence>
<evidence type="ECO:0000313" key="1">
    <source>
        <dbReference type="EMBL" id="MDP9820371.1"/>
    </source>
</evidence>
<comment type="caution">
    <text evidence="1">The sequence shown here is derived from an EMBL/GenBank/DDBJ whole genome shotgun (WGS) entry which is preliminary data.</text>
</comment>
<keyword evidence="2" id="KW-1185">Reference proteome</keyword>